<proteinExistence type="predicted"/>
<accession>A0AA38CV37</accession>
<evidence type="ECO:0000256" key="1">
    <source>
        <dbReference type="SAM" id="MobiDB-lite"/>
    </source>
</evidence>
<reference evidence="2 3" key="1">
    <citation type="journal article" date="2021" name="Nat. Plants">
        <title>The Taxus genome provides insights into paclitaxel biosynthesis.</title>
        <authorList>
            <person name="Xiong X."/>
            <person name="Gou J."/>
            <person name="Liao Q."/>
            <person name="Li Y."/>
            <person name="Zhou Q."/>
            <person name="Bi G."/>
            <person name="Li C."/>
            <person name="Du R."/>
            <person name="Wang X."/>
            <person name="Sun T."/>
            <person name="Guo L."/>
            <person name="Liang H."/>
            <person name="Lu P."/>
            <person name="Wu Y."/>
            <person name="Zhang Z."/>
            <person name="Ro D.K."/>
            <person name="Shang Y."/>
            <person name="Huang S."/>
            <person name="Yan J."/>
        </authorList>
    </citation>
    <scope>NUCLEOTIDE SEQUENCE [LARGE SCALE GENOMIC DNA]</scope>
    <source>
        <strain evidence="2">Ta-2019</strain>
    </source>
</reference>
<protein>
    <submittedName>
        <fullName evidence="2">Uncharacterized protein</fullName>
    </submittedName>
</protein>
<comment type="caution">
    <text evidence="2">The sequence shown here is derived from an EMBL/GenBank/DDBJ whole genome shotgun (WGS) entry which is preliminary data.</text>
</comment>
<dbReference type="EMBL" id="JAHRHJ020000009">
    <property type="protein sequence ID" value="KAH9303119.1"/>
    <property type="molecule type" value="Genomic_DNA"/>
</dbReference>
<dbReference type="Proteomes" id="UP000824469">
    <property type="component" value="Unassembled WGS sequence"/>
</dbReference>
<feature type="region of interest" description="Disordered" evidence="1">
    <location>
        <begin position="1"/>
        <end position="29"/>
    </location>
</feature>
<organism evidence="2 3">
    <name type="scientific">Taxus chinensis</name>
    <name type="common">Chinese yew</name>
    <name type="synonym">Taxus wallichiana var. chinensis</name>
    <dbReference type="NCBI Taxonomy" id="29808"/>
    <lineage>
        <taxon>Eukaryota</taxon>
        <taxon>Viridiplantae</taxon>
        <taxon>Streptophyta</taxon>
        <taxon>Embryophyta</taxon>
        <taxon>Tracheophyta</taxon>
        <taxon>Spermatophyta</taxon>
        <taxon>Pinopsida</taxon>
        <taxon>Pinidae</taxon>
        <taxon>Conifers II</taxon>
        <taxon>Cupressales</taxon>
        <taxon>Taxaceae</taxon>
        <taxon>Taxus</taxon>
    </lineage>
</organism>
<gene>
    <name evidence="2" type="ORF">KI387_014702</name>
</gene>
<name>A0AA38CV37_TAXCH</name>
<dbReference type="AlphaFoldDB" id="A0AA38CV37"/>
<keyword evidence="3" id="KW-1185">Reference proteome</keyword>
<sequence>SKPANSPVVPQKITSVAAGKEQQKQLQPDPRRLFIPQISKAAEEESVFAKAYAKTVESISKMVASFNIVDVMKKHNVNISMWDALSIPGQ</sequence>
<feature type="non-terminal residue" evidence="2">
    <location>
        <position position="1"/>
    </location>
</feature>
<evidence type="ECO:0000313" key="3">
    <source>
        <dbReference type="Proteomes" id="UP000824469"/>
    </source>
</evidence>
<evidence type="ECO:0000313" key="2">
    <source>
        <dbReference type="EMBL" id="KAH9303119.1"/>
    </source>
</evidence>